<organism evidence="2 3">
    <name type="scientific">Anaeromyxobacter diazotrophicus</name>
    <dbReference type="NCBI Taxonomy" id="2590199"/>
    <lineage>
        <taxon>Bacteria</taxon>
        <taxon>Pseudomonadati</taxon>
        <taxon>Myxococcota</taxon>
        <taxon>Myxococcia</taxon>
        <taxon>Myxococcales</taxon>
        <taxon>Cystobacterineae</taxon>
        <taxon>Anaeromyxobacteraceae</taxon>
        <taxon>Anaeromyxobacter</taxon>
    </lineage>
</organism>
<gene>
    <name evidence="2" type="ORF">AMYX_08710</name>
</gene>
<keyword evidence="3" id="KW-1185">Reference proteome</keyword>
<evidence type="ECO:0000313" key="2">
    <source>
        <dbReference type="EMBL" id="GEJ56130.1"/>
    </source>
</evidence>
<reference evidence="3" key="1">
    <citation type="journal article" date="2020" name="Appl. Environ. Microbiol.">
        <title>Diazotrophic Anaeromyxobacter Isolates from Soils.</title>
        <authorList>
            <person name="Masuda Y."/>
            <person name="Yamanaka H."/>
            <person name="Xu Z.X."/>
            <person name="Shiratori Y."/>
            <person name="Aono T."/>
            <person name="Amachi S."/>
            <person name="Senoo K."/>
            <person name="Itoh H."/>
        </authorList>
    </citation>
    <scope>NUCLEOTIDE SEQUENCE [LARGE SCALE GENOMIC DNA]</scope>
    <source>
        <strain evidence="3">R267</strain>
    </source>
</reference>
<accession>A0A7I9VJ29</accession>
<feature type="compositionally biased region" description="Basic and acidic residues" evidence="1">
    <location>
        <begin position="11"/>
        <end position="24"/>
    </location>
</feature>
<dbReference type="Proteomes" id="UP000503640">
    <property type="component" value="Unassembled WGS sequence"/>
</dbReference>
<proteinExistence type="predicted"/>
<protein>
    <submittedName>
        <fullName evidence="2">Uncharacterized protein</fullName>
    </submittedName>
</protein>
<name>A0A7I9VJ29_9BACT</name>
<evidence type="ECO:0000313" key="3">
    <source>
        <dbReference type="Proteomes" id="UP000503640"/>
    </source>
</evidence>
<comment type="caution">
    <text evidence="2">The sequence shown here is derived from an EMBL/GenBank/DDBJ whole genome shotgun (WGS) entry which is preliminary data.</text>
</comment>
<dbReference type="AlphaFoldDB" id="A0A7I9VJ29"/>
<sequence>MKQGPAADQPRSPDHRPCRRRDGQRAVYPAPRAAPHRDVATVAARKQRPAREEWGDAEKPGLRVIRAAARDHVSR</sequence>
<dbReference type="EMBL" id="BJTG01000002">
    <property type="protein sequence ID" value="GEJ56130.1"/>
    <property type="molecule type" value="Genomic_DNA"/>
</dbReference>
<evidence type="ECO:0000256" key="1">
    <source>
        <dbReference type="SAM" id="MobiDB-lite"/>
    </source>
</evidence>
<feature type="region of interest" description="Disordered" evidence="1">
    <location>
        <begin position="1"/>
        <end position="57"/>
    </location>
</feature>